<evidence type="ECO:0000313" key="3">
    <source>
        <dbReference type="Proteomes" id="UP000323321"/>
    </source>
</evidence>
<evidence type="ECO:0000259" key="1">
    <source>
        <dbReference type="Pfam" id="PF06527"/>
    </source>
</evidence>
<name>A0A9W7UNB6_BACCE</name>
<organism evidence="2 3">
    <name type="scientific">Bacillus cereus</name>
    <dbReference type="NCBI Taxonomy" id="1396"/>
    <lineage>
        <taxon>Bacteria</taxon>
        <taxon>Bacillati</taxon>
        <taxon>Bacillota</taxon>
        <taxon>Bacilli</taxon>
        <taxon>Bacillales</taxon>
        <taxon>Bacillaceae</taxon>
        <taxon>Bacillus</taxon>
        <taxon>Bacillus cereus group</taxon>
    </lineage>
</organism>
<evidence type="ECO:0000313" key="2">
    <source>
        <dbReference type="EMBL" id="KAA6448193.1"/>
    </source>
</evidence>
<gene>
    <name evidence="2" type="ORF">DX932_32025</name>
</gene>
<accession>A0A9W7UNB6</accession>
<sequence length="426" mass="49497">MKFFKINTSMLYPVSPKGNGTGMCESLSSYIIRVSTEHNIITGALINKIIAPILDNRYILNSSINGGNRFYDGAKSLNSFDKSASEFTRILGLLTGRNDIKETTLREIKDLIASRDLLKNKLAWCPICLNQWKEDAYYPLIWFLKDIKICVQHNCELEDICPSCNKHLPILHRKMLIGYCPYCSNWLGTSERKRIENDKELFKAKEISNLIANRSFLARENGKESISNAFLQLINCYTNGNLAEFARLINIPKVTLWDWVYGGRLPSLGKILDICFNSNISLMQFFNGDFKLNLKFNEKVEQKRKKNLIRRKINQEKLQRKLEVFLSQNPSISLSKISGIIGYDRKVLMSKFPEICRLIVNQHKEYCIQQKHNRNVELMKGVDRAINYLQENEVYPSRREVEKFLNKPGLLHERGLREEWLKKISK</sequence>
<protein>
    <recommendedName>
        <fullName evidence="1">TniQ domain-containing protein</fullName>
    </recommendedName>
</protein>
<comment type="caution">
    <text evidence="2">The sequence shown here is derived from an EMBL/GenBank/DDBJ whole genome shotgun (WGS) entry which is preliminary data.</text>
</comment>
<dbReference type="InterPro" id="IPR009492">
    <property type="entry name" value="TniQ"/>
</dbReference>
<dbReference type="AlphaFoldDB" id="A0A9W7UNB6"/>
<dbReference type="RefSeq" id="WP_150159596.1">
    <property type="nucleotide sequence ID" value="NZ_QSMZ01000065.1"/>
</dbReference>
<dbReference type="EMBL" id="QSMZ01000065">
    <property type="protein sequence ID" value="KAA6448193.1"/>
    <property type="molecule type" value="Genomic_DNA"/>
</dbReference>
<reference evidence="2 3" key="1">
    <citation type="submission" date="2018-08" db="EMBL/GenBank/DDBJ databases">
        <title>Bacillus phenotypic plasticity.</title>
        <authorList>
            <person name="Hurtado E."/>
        </authorList>
    </citation>
    <scope>NUCLEOTIDE SEQUENCE [LARGE SCALE GENOMIC DNA]</scope>
    <source>
        <strain evidence="2 3">111b</strain>
    </source>
</reference>
<feature type="domain" description="TniQ" evidence="1">
    <location>
        <begin position="25"/>
        <end position="157"/>
    </location>
</feature>
<proteinExistence type="predicted"/>
<dbReference type="Pfam" id="PF06527">
    <property type="entry name" value="TniQ"/>
    <property type="match status" value="1"/>
</dbReference>
<dbReference type="Proteomes" id="UP000323321">
    <property type="component" value="Unassembled WGS sequence"/>
</dbReference>